<dbReference type="InterPro" id="IPR047730">
    <property type="entry name" value="ABZJ_00895-like"/>
</dbReference>
<dbReference type="Proteomes" id="UP001284094">
    <property type="component" value="Unassembled WGS sequence"/>
</dbReference>
<feature type="transmembrane region" description="Helical" evidence="1">
    <location>
        <begin position="7"/>
        <end position="29"/>
    </location>
</feature>
<reference evidence="2 6" key="2">
    <citation type="submission" date="2023-11" db="EMBL/GenBank/DDBJ databases">
        <title>The common occurrence of Acinetobacte faecalis in cattle feces and its emended description.</title>
        <authorList>
            <person name="Kyselkova M."/>
            <person name="Xanthopoulou K."/>
            <person name="Shestivska V."/>
            <person name="Spanelova P."/>
            <person name="Maixnerova M."/>
            <person name="Higgins P.G."/>
            <person name="Nemec A."/>
        </authorList>
    </citation>
    <scope>NUCLEOTIDE SEQUENCE [LARGE SCALE GENOMIC DNA]</scope>
    <source>
        <strain evidence="2 6">ANC 7483</strain>
    </source>
</reference>
<keyword evidence="1" id="KW-0812">Transmembrane</keyword>
<reference evidence="3" key="3">
    <citation type="submission" date="2023-11" db="EMBL/GenBank/DDBJ databases">
        <authorList>
            <person name="Kyselkova M."/>
            <person name="Xanthopoulou K."/>
            <person name="Shestivska V."/>
            <person name="Spanelova P."/>
            <person name="Maixnerova M."/>
            <person name="Higgins P.G."/>
            <person name="Nemec A."/>
        </authorList>
    </citation>
    <scope>NUCLEOTIDE SEQUENCE</scope>
    <source>
        <strain evidence="3">ANC 7225</strain>
    </source>
</reference>
<dbReference type="RefSeq" id="WP_154773820.1">
    <property type="nucleotide sequence ID" value="NZ_JAXHPE010000009.1"/>
</dbReference>
<dbReference type="EMBL" id="JAXHPO010000024">
    <property type="protein sequence ID" value="MDY6550454.1"/>
    <property type="molecule type" value="Genomic_DNA"/>
</dbReference>
<proteinExistence type="predicted"/>
<keyword evidence="1" id="KW-1133">Transmembrane helix</keyword>
<dbReference type="AlphaFoldDB" id="A0A6L6GKX4"/>
<protein>
    <submittedName>
        <fullName evidence="2">ABZJ_00895 family protein</fullName>
    </submittedName>
</protein>
<organism evidence="4 5">
    <name type="scientific">Acinetobacter faecalis</name>
    <dbReference type="NCBI Taxonomy" id="2665161"/>
    <lineage>
        <taxon>Bacteria</taxon>
        <taxon>Pseudomonadati</taxon>
        <taxon>Pseudomonadota</taxon>
        <taxon>Gammaproteobacteria</taxon>
        <taxon>Moraxellales</taxon>
        <taxon>Moraxellaceae</taxon>
        <taxon>Acinetobacter</taxon>
    </lineage>
</organism>
<feature type="transmembrane region" description="Helical" evidence="1">
    <location>
        <begin position="75"/>
        <end position="92"/>
    </location>
</feature>
<evidence type="ECO:0000313" key="7">
    <source>
        <dbReference type="Proteomes" id="UP001284094"/>
    </source>
</evidence>
<reference evidence="3 7" key="4">
    <citation type="journal article" date="2024" name="Syst. Appl. Microbiol.">
        <title>Evidence for the occurrence of Acinetobacter faecalis in cattle feces and its emended description.</title>
        <authorList>
            <person name="Kyselkova M."/>
            <person name="Xanthopoulou K."/>
            <person name="Shestivska V."/>
            <person name="Spanelova P."/>
            <person name="Maixnerova M."/>
            <person name="Higgins P.G."/>
            <person name="Nemec A."/>
        </authorList>
    </citation>
    <scope>NUCLEOTIDE SEQUENCE [LARGE SCALE GENOMIC DNA]</scope>
    <source>
        <strain evidence="3 7">ANC 7225</strain>
    </source>
</reference>
<gene>
    <name evidence="4" type="ORF">GIX10_13105</name>
    <name evidence="3" type="ORF">SKM48_06765</name>
    <name evidence="2" type="ORF">SKM51_11825</name>
</gene>
<keyword evidence="7" id="KW-1185">Reference proteome</keyword>
<dbReference type="NCBIfam" id="NF038216">
    <property type="entry name" value="ABZJ_00895_fam"/>
    <property type="match status" value="1"/>
</dbReference>
<evidence type="ECO:0000313" key="5">
    <source>
        <dbReference type="Proteomes" id="UP000473854"/>
    </source>
</evidence>
<keyword evidence="1" id="KW-0472">Membrane</keyword>
<dbReference type="Proteomes" id="UP000473854">
    <property type="component" value="Unassembled WGS sequence"/>
</dbReference>
<evidence type="ECO:0000313" key="3">
    <source>
        <dbReference type="EMBL" id="MDY6550454.1"/>
    </source>
</evidence>
<comment type="caution">
    <text evidence="4">The sequence shown here is derived from an EMBL/GenBank/DDBJ whole genome shotgun (WGS) entry which is preliminary data.</text>
</comment>
<dbReference type="EMBL" id="WLYL01000083">
    <property type="protein sequence ID" value="MTD12314.1"/>
    <property type="molecule type" value="Genomic_DNA"/>
</dbReference>
<name>A0A6L6GKX4_9GAMM</name>
<feature type="transmembrane region" description="Helical" evidence="1">
    <location>
        <begin position="35"/>
        <end position="54"/>
    </location>
</feature>
<evidence type="ECO:0000313" key="4">
    <source>
        <dbReference type="EMBL" id="MTD12314.1"/>
    </source>
</evidence>
<sequence>MVALTRYFLWFFAIVLVCSFICGVLAAIMPTGMGAILTIIPYLIAMIWVLFKFLKQQRRAPTQAERQKFTLGFSAIYWLYNVCFLILGVVLATRSNPNAWQDLMLYLQNTQFLLITFIMFLLIAIPLYLLTYWFYGKQAERMASKMFDA</sequence>
<accession>A0A6L6GKX4</accession>
<reference evidence="4 5" key="1">
    <citation type="submission" date="2019-11" db="EMBL/GenBank/DDBJ databases">
        <authorList>
            <person name="An D."/>
        </authorList>
    </citation>
    <scope>NUCLEOTIDE SEQUENCE [LARGE SCALE GENOMIC DNA]</scope>
    <source>
        <strain evidence="4 5">YIM 103518</strain>
    </source>
</reference>
<evidence type="ECO:0000256" key="1">
    <source>
        <dbReference type="SAM" id="Phobius"/>
    </source>
</evidence>
<dbReference type="Proteomes" id="UP001278995">
    <property type="component" value="Unassembled WGS sequence"/>
</dbReference>
<evidence type="ECO:0000313" key="6">
    <source>
        <dbReference type="Proteomes" id="UP001278995"/>
    </source>
</evidence>
<dbReference type="EMBL" id="JAXHPL010000088">
    <property type="protein sequence ID" value="MDY6487872.1"/>
    <property type="molecule type" value="Genomic_DNA"/>
</dbReference>
<feature type="transmembrane region" description="Helical" evidence="1">
    <location>
        <begin position="112"/>
        <end position="135"/>
    </location>
</feature>
<evidence type="ECO:0000313" key="2">
    <source>
        <dbReference type="EMBL" id="MDY6487872.1"/>
    </source>
</evidence>